<evidence type="ECO:0000256" key="6">
    <source>
        <dbReference type="ARBA" id="ARBA00022882"/>
    </source>
</evidence>
<evidence type="ECO:0000256" key="4">
    <source>
        <dbReference type="ARBA" id="ARBA00022692"/>
    </source>
</evidence>
<keyword evidence="3" id="KW-0633">Potassium transport</keyword>
<dbReference type="PANTHER" id="PTHR11537">
    <property type="entry name" value="VOLTAGE-GATED POTASSIUM CHANNEL"/>
    <property type="match status" value="1"/>
</dbReference>
<dbReference type="InterPro" id="IPR027359">
    <property type="entry name" value="Volt_channel_dom_sf"/>
</dbReference>
<feature type="transmembrane region" description="Helical" evidence="12">
    <location>
        <begin position="193"/>
        <end position="209"/>
    </location>
</feature>
<evidence type="ECO:0000256" key="5">
    <source>
        <dbReference type="ARBA" id="ARBA00022826"/>
    </source>
</evidence>
<comment type="subcellular location">
    <subcellularLocation>
        <location evidence="1">Membrane</location>
        <topology evidence="1">Multi-pass membrane protein</topology>
    </subcellularLocation>
</comment>
<keyword evidence="9" id="KW-0406">Ion transport</keyword>
<evidence type="ECO:0000256" key="7">
    <source>
        <dbReference type="ARBA" id="ARBA00022958"/>
    </source>
</evidence>
<dbReference type="SUPFAM" id="SSF158682">
    <property type="entry name" value="TerB-like"/>
    <property type="match status" value="1"/>
</dbReference>
<name>A0A1S1MP73_9GAMM</name>
<dbReference type="Proteomes" id="UP000179786">
    <property type="component" value="Unassembled WGS sequence"/>
</dbReference>
<dbReference type="SUPFAM" id="SSF81324">
    <property type="entry name" value="Voltage-gated potassium channels"/>
    <property type="match status" value="1"/>
</dbReference>
<dbReference type="GO" id="GO:0008076">
    <property type="term" value="C:voltage-gated potassium channel complex"/>
    <property type="evidence" value="ECO:0007669"/>
    <property type="project" value="InterPro"/>
</dbReference>
<dbReference type="AlphaFoldDB" id="A0A1S1MP73"/>
<dbReference type="GO" id="GO:0001508">
    <property type="term" value="P:action potential"/>
    <property type="evidence" value="ECO:0007669"/>
    <property type="project" value="TreeGrafter"/>
</dbReference>
<feature type="transmembrane region" description="Helical" evidence="12">
    <location>
        <begin position="160"/>
        <end position="181"/>
    </location>
</feature>
<dbReference type="InterPro" id="IPR028325">
    <property type="entry name" value="VG_K_chnl"/>
</dbReference>
<dbReference type="OrthoDB" id="9799090at2"/>
<evidence type="ECO:0000259" key="13">
    <source>
        <dbReference type="Pfam" id="PF00520"/>
    </source>
</evidence>
<dbReference type="RefSeq" id="WP_070985624.1">
    <property type="nucleotide sequence ID" value="NZ_MKJU01000026.1"/>
</dbReference>
<keyword evidence="10 12" id="KW-0472">Membrane</keyword>
<dbReference type="Gene3D" id="1.20.120.350">
    <property type="entry name" value="Voltage-gated potassium channels. Chain C"/>
    <property type="match status" value="1"/>
</dbReference>
<feature type="transmembrane region" description="Helical" evidence="12">
    <location>
        <begin position="62"/>
        <end position="78"/>
    </location>
</feature>
<protein>
    <submittedName>
        <fullName evidence="14">Ion transport protein</fullName>
    </submittedName>
</protein>
<sequence length="315" mass="35546">MLSTYREKTAALLEGSGHYYKAGRYLDIFLITLIMVNVIAIVLESVPSLAKQYQDFFHELELVSVAIFSVEYLLRLWCSVDKIEYKNLSCSNVKKRLKYLFSPLAIIDLLAILPTLLMMFITFDLRFLRVIRLLRIFKLTRYSRAMQLLLAAFKEEGSSLLAAFFIMSVVLIMASCGIYLLEHDIQPDKFGSIPQSMWWAMATLTTVGYGDVVPVTAAGRFFGGVITLLSMGMVAIPTGLLASSFADQLRKRRDAFNEAVLHSLIDGEIDPSEKEHLEMLRIELGLSHAEANQAIKVMTSQRVHALYCKHCGNKL</sequence>
<feature type="transmembrane region" description="Helical" evidence="12">
    <location>
        <begin position="99"/>
        <end position="123"/>
    </location>
</feature>
<dbReference type="PRINTS" id="PR00169">
    <property type="entry name" value="KCHANNEL"/>
</dbReference>
<dbReference type="EMBL" id="MKJU01000026">
    <property type="protein sequence ID" value="OHU90261.1"/>
    <property type="molecule type" value="Genomic_DNA"/>
</dbReference>
<evidence type="ECO:0000256" key="9">
    <source>
        <dbReference type="ARBA" id="ARBA00023065"/>
    </source>
</evidence>
<keyword evidence="5" id="KW-0631">Potassium channel</keyword>
<gene>
    <name evidence="14" type="ORF">BET10_12720</name>
</gene>
<evidence type="ECO:0000256" key="10">
    <source>
        <dbReference type="ARBA" id="ARBA00023136"/>
    </source>
</evidence>
<accession>A0A1S1MP73</accession>
<feature type="transmembrane region" description="Helical" evidence="12">
    <location>
        <begin position="28"/>
        <end position="50"/>
    </location>
</feature>
<evidence type="ECO:0000256" key="8">
    <source>
        <dbReference type="ARBA" id="ARBA00022989"/>
    </source>
</evidence>
<evidence type="ECO:0000256" key="11">
    <source>
        <dbReference type="ARBA" id="ARBA00023303"/>
    </source>
</evidence>
<keyword evidence="8 12" id="KW-1133">Transmembrane helix</keyword>
<feature type="domain" description="Ion transport" evidence="13">
    <location>
        <begin position="24"/>
        <end position="251"/>
    </location>
</feature>
<evidence type="ECO:0000313" key="15">
    <source>
        <dbReference type="Proteomes" id="UP000179786"/>
    </source>
</evidence>
<dbReference type="InterPro" id="IPR029024">
    <property type="entry name" value="TerB-like"/>
</dbReference>
<evidence type="ECO:0000256" key="2">
    <source>
        <dbReference type="ARBA" id="ARBA00022448"/>
    </source>
</evidence>
<keyword evidence="11" id="KW-0407">Ion channel</keyword>
<keyword evidence="15" id="KW-1185">Reference proteome</keyword>
<evidence type="ECO:0000313" key="14">
    <source>
        <dbReference type="EMBL" id="OHU90261.1"/>
    </source>
</evidence>
<dbReference type="PANTHER" id="PTHR11537:SF254">
    <property type="entry name" value="POTASSIUM VOLTAGE-GATED CHANNEL PROTEIN SHAB"/>
    <property type="match status" value="1"/>
</dbReference>
<keyword evidence="6" id="KW-0851">Voltage-gated channel</keyword>
<keyword evidence="4 12" id="KW-0812">Transmembrane</keyword>
<feature type="transmembrane region" description="Helical" evidence="12">
    <location>
        <begin position="221"/>
        <end position="243"/>
    </location>
</feature>
<dbReference type="Gene3D" id="1.10.287.70">
    <property type="match status" value="1"/>
</dbReference>
<dbReference type="GO" id="GO:0005249">
    <property type="term" value="F:voltage-gated potassium channel activity"/>
    <property type="evidence" value="ECO:0007669"/>
    <property type="project" value="InterPro"/>
</dbReference>
<dbReference type="InterPro" id="IPR005821">
    <property type="entry name" value="Ion_trans_dom"/>
</dbReference>
<comment type="caution">
    <text evidence="14">The sequence shown here is derived from an EMBL/GenBank/DDBJ whole genome shotgun (WGS) entry which is preliminary data.</text>
</comment>
<organism evidence="14 15">
    <name type="scientific">Pseudoalteromonas amylolytica</name>
    <dbReference type="NCBI Taxonomy" id="1859457"/>
    <lineage>
        <taxon>Bacteria</taxon>
        <taxon>Pseudomonadati</taxon>
        <taxon>Pseudomonadota</taxon>
        <taxon>Gammaproteobacteria</taxon>
        <taxon>Alteromonadales</taxon>
        <taxon>Pseudoalteromonadaceae</taxon>
        <taxon>Pseudoalteromonas</taxon>
    </lineage>
</organism>
<dbReference type="Pfam" id="PF00520">
    <property type="entry name" value="Ion_trans"/>
    <property type="match status" value="1"/>
</dbReference>
<keyword evidence="2" id="KW-0813">Transport</keyword>
<evidence type="ECO:0000256" key="12">
    <source>
        <dbReference type="SAM" id="Phobius"/>
    </source>
</evidence>
<dbReference type="STRING" id="1859457.BET10_12720"/>
<evidence type="ECO:0000256" key="3">
    <source>
        <dbReference type="ARBA" id="ARBA00022538"/>
    </source>
</evidence>
<keyword evidence="7" id="KW-0630">Potassium</keyword>
<reference evidence="14 15" key="1">
    <citation type="submission" date="2016-09" db="EMBL/GenBank/DDBJ databases">
        <title>Pseudoalteromonas amylolytica sp. nov., isolated from the surface seawater.</title>
        <authorList>
            <person name="Wu Y.-H."/>
            <person name="Cheng H."/>
            <person name="Jin X.-B."/>
            <person name="Wang C.-S."/>
            <person name="Xu X.-W."/>
        </authorList>
    </citation>
    <scope>NUCLEOTIDE SEQUENCE [LARGE SCALE GENOMIC DNA]</scope>
    <source>
        <strain evidence="14 15">JW1</strain>
    </source>
</reference>
<proteinExistence type="predicted"/>
<evidence type="ECO:0000256" key="1">
    <source>
        <dbReference type="ARBA" id="ARBA00004141"/>
    </source>
</evidence>